<dbReference type="AlphaFoldDB" id="A0A939HM35"/>
<keyword evidence="2" id="KW-1185">Reference proteome</keyword>
<organism evidence="1 2">
    <name type="scientific">Acetobacter garciniae</name>
    <dbReference type="NCBI Taxonomy" id="2817435"/>
    <lineage>
        <taxon>Bacteria</taxon>
        <taxon>Pseudomonadati</taxon>
        <taxon>Pseudomonadota</taxon>
        <taxon>Alphaproteobacteria</taxon>
        <taxon>Acetobacterales</taxon>
        <taxon>Acetobacteraceae</taxon>
        <taxon>Acetobacter</taxon>
    </lineage>
</organism>
<comment type="caution">
    <text evidence="1">The sequence shown here is derived from an EMBL/GenBank/DDBJ whole genome shotgun (WGS) entry which is preliminary data.</text>
</comment>
<dbReference type="RefSeq" id="WP_207846009.1">
    <property type="nucleotide sequence ID" value="NZ_JAFVMH010000004.1"/>
</dbReference>
<dbReference type="Proteomes" id="UP000664073">
    <property type="component" value="Unassembled WGS sequence"/>
</dbReference>
<dbReference type="EMBL" id="JAFVMH010000004">
    <property type="protein sequence ID" value="MBO1325335.1"/>
    <property type="molecule type" value="Genomic_DNA"/>
</dbReference>
<evidence type="ECO:0000313" key="1">
    <source>
        <dbReference type="EMBL" id="MBO1325335.1"/>
    </source>
</evidence>
<evidence type="ECO:0000313" key="2">
    <source>
        <dbReference type="Proteomes" id="UP000664073"/>
    </source>
</evidence>
<proteinExistence type="predicted"/>
<name>A0A939HM35_9PROT</name>
<protein>
    <submittedName>
        <fullName evidence="1">Uncharacterized protein</fullName>
    </submittedName>
</protein>
<gene>
    <name evidence="1" type="ORF">J2D77_09265</name>
</gene>
<accession>A0A939HM35</accession>
<reference evidence="1" key="1">
    <citation type="submission" date="2021-03" db="EMBL/GenBank/DDBJ databases">
        <title>The complete genome sequence of Acetobacter sp. TBRC 12339.</title>
        <authorList>
            <person name="Charoenyingcharoen P."/>
            <person name="Yukphan P."/>
        </authorList>
    </citation>
    <scope>NUCLEOTIDE SEQUENCE</scope>
    <source>
        <strain evidence="1">TBRC 12339</strain>
    </source>
</reference>
<sequence>MEHIAGYAPQNPRLRSIWERFREQHGFPPMGGGVFADLSQNLERHALAQLFGPSKDIAFNEQWSRARAAVPIWAEKLDLELRQLWLARMDGDTDTPMSGEVAHALASLLRAFGWPEKPKAPRAIA</sequence>